<organism evidence="2 3">
    <name type="scientific">Volvox africanus</name>
    <dbReference type="NCBI Taxonomy" id="51714"/>
    <lineage>
        <taxon>Eukaryota</taxon>
        <taxon>Viridiplantae</taxon>
        <taxon>Chlorophyta</taxon>
        <taxon>core chlorophytes</taxon>
        <taxon>Chlorophyceae</taxon>
        <taxon>CS clade</taxon>
        <taxon>Chlamydomonadales</taxon>
        <taxon>Volvocaceae</taxon>
        <taxon>Volvox</taxon>
    </lineage>
</organism>
<dbReference type="AlphaFoldDB" id="A0A8J4ETP7"/>
<sequence length="374" mass="37840">MQSAQRAGCPPPTSAVTARPAKPRPPWRSAQASARIPFGGDTDEVQGADRAVPEPKPLLPPDPLPQPQPAAVLVSSLIVPANPPTTALPVSPACNSTTPAPSVLNSVQTGAATSLDPGVEQFEGEDMLRQPGLLTALPRVAAVAATAPSSSSAAMRRAPSALSEMMSSSTKPLVRMSGVALSVMVMSELLGQMLYGASHQFTAEELRRALASFDVTLGDVRHVEAAGIISPNLLKGLDLGPPATSGTRPRPYFSRSIADGSLADDLTFGPNRLASGGRGESIDSPIGLDGGVAAPVEPPSAAEWPPSPGQGRGTRIANVVADAAEVAAVAAGAEAARISQASSTVLYGVFARPTPQHWPGNSTGGDEGGAGGSA</sequence>
<name>A0A8J4ETP7_9CHLO</name>
<evidence type="ECO:0000256" key="1">
    <source>
        <dbReference type="SAM" id="MobiDB-lite"/>
    </source>
</evidence>
<feature type="compositionally biased region" description="Gly residues" evidence="1">
    <location>
        <begin position="362"/>
        <end position="374"/>
    </location>
</feature>
<comment type="caution">
    <text evidence="2">The sequence shown here is derived from an EMBL/GenBank/DDBJ whole genome shotgun (WGS) entry which is preliminary data.</text>
</comment>
<reference evidence="2" key="1">
    <citation type="journal article" date="2021" name="Proc. Natl. Acad. Sci. U.S.A.">
        <title>Three genomes in the algal genus Volvox reveal the fate of a haploid sex-determining region after a transition to homothallism.</title>
        <authorList>
            <person name="Yamamoto K."/>
            <person name="Hamaji T."/>
            <person name="Kawai-Toyooka H."/>
            <person name="Matsuzaki R."/>
            <person name="Takahashi F."/>
            <person name="Nishimura Y."/>
            <person name="Kawachi M."/>
            <person name="Noguchi H."/>
            <person name="Minakuchi Y."/>
            <person name="Umen J.G."/>
            <person name="Toyoda A."/>
            <person name="Nozaki H."/>
        </authorList>
    </citation>
    <scope>NUCLEOTIDE SEQUENCE</scope>
    <source>
        <strain evidence="2">NIES-3780</strain>
    </source>
</reference>
<protein>
    <submittedName>
        <fullName evidence="2">Uncharacterized protein</fullName>
    </submittedName>
</protein>
<feature type="non-terminal residue" evidence="2">
    <location>
        <position position="374"/>
    </location>
</feature>
<keyword evidence="3" id="KW-1185">Reference proteome</keyword>
<evidence type="ECO:0000313" key="2">
    <source>
        <dbReference type="EMBL" id="GIL47453.1"/>
    </source>
</evidence>
<feature type="region of interest" description="Disordered" evidence="1">
    <location>
        <begin position="353"/>
        <end position="374"/>
    </location>
</feature>
<gene>
    <name evidence="2" type="ORF">Vafri_4248</name>
</gene>
<proteinExistence type="predicted"/>
<feature type="compositionally biased region" description="Pro residues" evidence="1">
    <location>
        <begin position="54"/>
        <end position="64"/>
    </location>
</feature>
<evidence type="ECO:0000313" key="3">
    <source>
        <dbReference type="Proteomes" id="UP000747399"/>
    </source>
</evidence>
<dbReference type="Proteomes" id="UP000747399">
    <property type="component" value="Unassembled WGS sequence"/>
</dbReference>
<feature type="region of interest" description="Disordered" evidence="1">
    <location>
        <begin position="1"/>
        <end position="64"/>
    </location>
</feature>
<accession>A0A8J4ETP7</accession>
<dbReference type="EMBL" id="BNCO01000004">
    <property type="protein sequence ID" value="GIL47453.1"/>
    <property type="molecule type" value="Genomic_DNA"/>
</dbReference>